<dbReference type="InterPro" id="IPR000536">
    <property type="entry name" value="Nucl_hrmn_rcpt_lig-bd"/>
</dbReference>
<dbReference type="GO" id="GO:0045944">
    <property type="term" value="P:positive regulation of transcription by RNA polymerase II"/>
    <property type="evidence" value="ECO:0007669"/>
    <property type="project" value="TreeGrafter"/>
</dbReference>
<evidence type="ECO:0000256" key="7">
    <source>
        <dbReference type="ARBA" id="ARBA00023170"/>
    </source>
</evidence>
<dbReference type="GO" id="GO:0008270">
    <property type="term" value="F:zinc ion binding"/>
    <property type="evidence" value="ECO:0007669"/>
    <property type="project" value="UniProtKB-KW"/>
</dbReference>
<evidence type="ECO:0008006" key="14">
    <source>
        <dbReference type="Google" id="ProtNLM"/>
    </source>
</evidence>
<sequence length="1204" mass="132473">MSAIIVRQNQADAGGWRGAVAGLGDLYETFLYLFAQSDRGANNTRGFHTEATVPSQPPAANLKPACEERSQTKRYLKEFPRLWTSLRGKKRFSTEVNEFPATMPHGSIPFPFGNCRICDDKATGIHYGVATCEGCKGFFKRSLPKRDRFSCFFGGQCKITRFNRNRCKACRFKRCLDNGMAVEAVKMGRIPKMTKERALYEAHCTTGAPLGSEDDDSEQMVSGQCEGVPGYLDNSLTNDFFPTVATTQTETSSRQLLNRSYSERIFSTDPTSDQSTKYSGGLAMKGPSHTTNSDVRSSSYGDLRSDGTFHQFHRSFEKLGNGNSSRHTPSHKESNCARTFSNGHFLASCLPSAASVPSHIYSGQPANTWKDCQATSGYHGQSFQSHKSTAMNSFGTNRTTDPFNSSKSFRTACDEHIPKNNLQRSFSYEIKREVLELSENVQQQQNEQMFRGARQFANGGNQSAAQLPQICSNPNMSKSDFSNLIAPDIESKAPENALKKRPSRASEQDTVYCHNPFAQTPCEDSGSRSCQSIKSLATGAREISLEEKTSFIKPVLFNGFNSDDTCNTSMSNSSAMSTQCSQTRNIIMEPERFPYSSSSEFEGVEDRKSFDSVASASSGCSSSRRSAYSPDVVKVLLNQVGEERLRGLKQHLMTSIAPACGPEEFQAAVDLLRQYSEIPSPSSAASASCNSACGQPPALGGQFQASGPRAMDTPETGLFVSEKSLTLDPESTYTSGVFSGEESSNGQTQPAVNHDKYNIDENATIEQLVASDEGANQYGQNNSKSNIFENPSNGQVSLSQFTMDLPSPSHSTDMETFENTSCANKTDGLNEVAPPKSLAQRVLDSLSVTDRGETHVLPDQKYRSLLDPGMVPETLANGFPCREDSHSSSVSLPTNKASFKRRFRLLTLSSLRYKYTFPRETSLAGCPSTACNSSQGSNAEEMTMPELSLTLSAAFDTHMALFKFMYAQMQQILKGEVAMPVHPLIPEAKTIVYEQLIESIEAINKAIIGFCNCVPGLSTLPKSDKDYLTKRAYYDIWMLTNSRLFHEGQTYLRLPDGTYYTRDWMEVILNKQIVQVFFNFSVAFNSLALSNLEVAILCAIQLTSPGNESPGVCGLVYREKVDHINSQLVDLLVLEVGRNHARSGPRILVDIFRLLPGLAEINMLQQQIIGNFAADTVPENVDYSPKPAPLADLSEAQLKAVFNE</sequence>
<keyword evidence="13" id="KW-1185">Reference proteome</keyword>
<reference evidence="12 13" key="1">
    <citation type="submission" date="2019-01" db="EMBL/GenBank/DDBJ databases">
        <title>A draft genome assembly of the solar-powered sea slug Elysia chlorotica.</title>
        <authorList>
            <person name="Cai H."/>
            <person name="Li Q."/>
            <person name="Fang X."/>
            <person name="Li J."/>
            <person name="Curtis N.E."/>
            <person name="Altenburger A."/>
            <person name="Shibata T."/>
            <person name="Feng M."/>
            <person name="Maeda T."/>
            <person name="Schwartz J.A."/>
            <person name="Shigenobu S."/>
            <person name="Lundholm N."/>
            <person name="Nishiyama T."/>
            <person name="Yang H."/>
            <person name="Hasebe M."/>
            <person name="Li S."/>
            <person name="Pierce S.K."/>
            <person name="Wang J."/>
        </authorList>
    </citation>
    <scope>NUCLEOTIDE SEQUENCE [LARGE SCALE GENOMIC DNA]</scope>
    <source>
        <strain evidence="12">EC2010</strain>
        <tissue evidence="12">Whole organism of an adult</tissue>
    </source>
</reference>
<dbReference type="PROSITE" id="PS51843">
    <property type="entry name" value="NR_LBD"/>
    <property type="match status" value="1"/>
</dbReference>
<keyword evidence="8" id="KW-0539">Nucleus</keyword>
<dbReference type="PANTHER" id="PTHR24082">
    <property type="entry name" value="NUCLEAR HORMONE RECEPTOR"/>
    <property type="match status" value="1"/>
</dbReference>
<gene>
    <name evidence="12" type="ORF">EGW08_008112</name>
</gene>
<keyword evidence="7" id="KW-0675">Receptor</keyword>
<dbReference type="SUPFAM" id="SSF48508">
    <property type="entry name" value="Nuclear receptor ligand-binding domain"/>
    <property type="match status" value="1"/>
</dbReference>
<protein>
    <recommendedName>
        <fullName evidence="14">Nuclear receptor domain-containing protein</fullName>
    </recommendedName>
</protein>
<evidence type="ECO:0000256" key="9">
    <source>
        <dbReference type="SAM" id="MobiDB-lite"/>
    </source>
</evidence>
<dbReference type="GO" id="GO:0009755">
    <property type="term" value="P:hormone-mediated signaling pathway"/>
    <property type="evidence" value="ECO:0007669"/>
    <property type="project" value="TreeGrafter"/>
</dbReference>
<dbReference type="PANTHER" id="PTHR24082:SF473">
    <property type="entry name" value="ECDYSONE-INDUCED PROTEIN 75B, ISOFORM B"/>
    <property type="match status" value="1"/>
</dbReference>
<keyword evidence="6" id="KW-0804">Transcription</keyword>
<accession>A0A3S1C697</accession>
<evidence type="ECO:0000256" key="3">
    <source>
        <dbReference type="ARBA" id="ARBA00022833"/>
    </source>
</evidence>
<evidence type="ECO:0000256" key="1">
    <source>
        <dbReference type="ARBA" id="ARBA00022723"/>
    </source>
</evidence>
<evidence type="ECO:0000313" key="12">
    <source>
        <dbReference type="EMBL" id="RUS84138.1"/>
    </source>
</evidence>
<evidence type="ECO:0000256" key="8">
    <source>
        <dbReference type="ARBA" id="ARBA00023242"/>
    </source>
</evidence>
<dbReference type="SUPFAM" id="SSF57716">
    <property type="entry name" value="Glucocorticoid receptor-like (DNA-binding domain)"/>
    <property type="match status" value="1"/>
</dbReference>
<dbReference type="GO" id="GO:0000978">
    <property type="term" value="F:RNA polymerase II cis-regulatory region sequence-specific DNA binding"/>
    <property type="evidence" value="ECO:0007669"/>
    <property type="project" value="TreeGrafter"/>
</dbReference>
<dbReference type="InterPro" id="IPR050234">
    <property type="entry name" value="Nuclear_hormone_rcpt_NR1"/>
</dbReference>
<feature type="domain" description="Nuclear receptor" evidence="10">
    <location>
        <begin position="112"/>
        <end position="187"/>
    </location>
</feature>
<dbReference type="OrthoDB" id="5771769at2759"/>
<dbReference type="GO" id="GO:0004879">
    <property type="term" value="F:nuclear receptor activity"/>
    <property type="evidence" value="ECO:0007669"/>
    <property type="project" value="TreeGrafter"/>
</dbReference>
<feature type="compositionally biased region" description="Polar residues" evidence="9">
    <location>
        <begin position="734"/>
        <end position="751"/>
    </location>
</feature>
<evidence type="ECO:0000256" key="4">
    <source>
        <dbReference type="ARBA" id="ARBA00023015"/>
    </source>
</evidence>
<evidence type="ECO:0000259" key="10">
    <source>
        <dbReference type="PROSITE" id="PS51030"/>
    </source>
</evidence>
<dbReference type="GO" id="GO:0000122">
    <property type="term" value="P:negative regulation of transcription by RNA polymerase II"/>
    <property type="evidence" value="ECO:0007669"/>
    <property type="project" value="TreeGrafter"/>
</dbReference>
<keyword evidence="4" id="KW-0805">Transcription regulation</keyword>
<dbReference type="PROSITE" id="PS00031">
    <property type="entry name" value="NUCLEAR_REC_DBD_1"/>
    <property type="match status" value="1"/>
</dbReference>
<name>A0A3S1C697_ELYCH</name>
<dbReference type="SMART" id="SM00430">
    <property type="entry name" value="HOLI"/>
    <property type="match status" value="1"/>
</dbReference>
<keyword evidence="3" id="KW-0862">Zinc</keyword>
<keyword evidence="1" id="KW-0479">Metal-binding</keyword>
<dbReference type="InterPro" id="IPR001628">
    <property type="entry name" value="Znf_hrmn_rcpt"/>
</dbReference>
<keyword evidence="5" id="KW-0238">DNA-binding</keyword>
<dbReference type="STRING" id="188477.A0A3S1C697"/>
<dbReference type="InterPro" id="IPR013088">
    <property type="entry name" value="Znf_NHR/GATA"/>
</dbReference>
<feature type="region of interest" description="Disordered" evidence="9">
    <location>
        <begin position="246"/>
        <end position="302"/>
    </location>
</feature>
<dbReference type="EMBL" id="RQTK01000217">
    <property type="protein sequence ID" value="RUS84138.1"/>
    <property type="molecule type" value="Genomic_DNA"/>
</dbReference>
<evidence type="ECO:0000259" key="11">
    <source>
        <dbReference type="PROSITE" id="PS51843"/>
    </source>
</evidence>
<feature type="compositionally biased region" description="Polar residues" evidence="9">
    <location>
        <begin position="288"/>
        <end position="300"/>
    </location>
</feature>
<dbReference type="GO" id="GO:0030154">
    <property type="term" value="P:cell differentiation"/>
    <property type="evidence" value="ECO:0007669"/>
    <property type="project" value="TreeGrafter"/>
</dbReference>
<comment type="caution">
    <text evidence="12">The sequence shown here is derived from an EMBL/GenBank/DDBJ whole genome shotgun (WGS) entry which is preliminary data.</text>
</comment>
<dbReference type="Pfam" id="PF00105">
    <property type="entry name" value="zf-C4"/>
    <property type="match status" value="1"/>
</dbReference>
<evidence type="ECO:0000256" key="2">
    <source>
        <dbReference type="ARBA" id="ARBA00022771"/>
    </source>
</evidence>
<dbReference type="InterPro" id="IPR035500">
    <property type="entry name" value="NHR-like_dom_sf"/>
</dbReference>
<feature type="compositionally biased region" description="Polar residues" evidence="9">
    <location>
        <begin position="246"/>
        <end position="260"/>
    </location>
</feature>
<evidence type="ECO:0000256" key="5">
    <source>
        <dbReference type="ARBA" id="ARBA00023125"/>
    </source>
</evidence>
<organism evidence="12 13">
    <name type="scientific">Elysia chlorotica</name>
    <name type="common">Eastern emerald elysia</name>
    <name type="synonym">Sea slug</name>
    <dbReference type="NCBI Taxonomy" id="188477"/>
    <lineage>
        <taxon>Eukaryota</taxon>
        <taxon>Metazoa</taxon>
        <taxon>Spiralia</taxon>
        <taxon>Lophotrochozoa</taxon>
        <taxon>Mollusca</taxon>
        <taxon>Gastropoda</taxon>
        <taxon>Heterobranchia</taxon>
        <taxon>Euthyneura</taxon>
        <taxon>Panpulmonata</taxon>
        <taxon>Sacoglossa</taxon>
        <taxon>Placobranchoidea</taxon>
        <taxon>Plakobranchidae</taxon>
        <taxon>Elysia</taxon>
    </lineage>
</organism>
<dbReference type="Proteomes" id="UP000271974">
    <property type="component" value="Unassembled WGS sequence"/>
</dbReference>
<keyword evidence="2" id="KW-0863">Zinc-finger</keyword>
<dbReference type="AlphaFoldDB" id="A0A3S1C697"/>
<proteinExistence type="predicted"/>
<dbReference type="PRINTS" id="PR00047">
    <property type="entry name" value="STROIDFINGER"/>
</dbReference>
<feature type="compositionally biased region" description="Polar residues" evidence="9">
    <location>
        <begin position="268"/>
        <end position="278"/>
    </location>
</feature>
<dbReference type="CDD" id="cd06916">
    <property type="entry name" value="NR_DBD_like"/>
    <property type="match status" value="1"/>
</dbReference>
<dbReference type="PROSITE" id="PS51030">
    <property type="entry name" value="NUCLEAR_REC_DBD_2"/>
    <property type="match status" value="1"/>
</dbReference>
<evidence type="ECO:0000313" key="13">
    <source>
        <dbReference type="Proteomes" id="UP000271974"/>
    </source>
</evidence>
<feature type="region of interest" description="Disordered" evidence="9">
    <location>
        <begin position="734"/>
        <end position="754"/>
    </location>
</feature>
<dbReference type="SMART" id="SM00399">
    <property type="entry name" value="ZnF_C4"/>
    <property type="match status" value="1"/>
</dbReference>
<feature type="domain" description="NR LBD" evidence="11">
    <location>
        <begin position="943"/>
        <end position="1191"/>
    </location>
</feature>
<dbReference type="Gene3D" id="3.30.50.10">
    <property type="entry name" value="Erythroid Transcription Factor GATA-1, subunit A"/>
    <property type="match status" value="1"/>
</dbReference>
<evidence type="ECO:0000256" key="6">
    <source>
        <dbReference type="ARBA" id="ARBA00023163"/>
    </source>
</evidence>
<dbReference type="Gene3D" id="1.10.565.10">
    <property type="entry name" value="Retinoid X Receptor"/>
    <property type="match status" value="1"/>
</dbReference>